<dbReference type="InterPro" id="IPR011008">
    <property type="entry name" value="Dimeric_a/b-barrel"/>
</dbReference>
<dbReference type="Gene3D" id="3.30.70.100">
    <property type="match status" value="1"/>
</dbReference>
<dbReference type="PROSITE" id="PS51725">
    <property type="entry name" value="ABM"/>
    <property type="match status" value="1"/>
</dbReference>
<sequence>MSVTDTADTAVDNLPERTSSGKLMVICYITIKPGQEEKFEKMSLDTRLYANSDKEPGTLTYRTTRVVGTDGKPVVPAKYVFIEEYSGKSSLLTHTQSPPQLEYIKGMEDVMESLTVDIVDEF</sequence>
<dbReference type="InterPro" id="IPR007138">
    <property type="entry name" value="ABM_dom"/>
</dbReference>
<reference evidence="2 3" key="1">
    <citation type="journal article" date="2020" name="ISME J.">
        <title>Uncovering the hidden diversity of litter-decomposition mechanisms in mushroom-forming fungi.</title>
        <authorList>
            <person name="Floudas D."/>
            <person name="Bentzer J."/>
            <person name="Ahren D."/>
            <person name="Johansson T."/>
            <person name="Persson P."/>
            <person name="Tunlid A."/>
        </authorList>
    </citation>
    <scope>NUCLEOTIDE SEQUENCE [LARGE SCALE GENOMIC DNA]</scope>
    <source>
        <strain evidence="2 3">CBS 291.85</strain>
    </source>
</reference>
<evidence type="ECO:0000313" key="3">
    <source>
        <dbReference type="Proteomes" id="UP000559256"/>
    </source>
</evidence>
<dbReference type="SUPFAM" id="SSF54909">
    <property type="entry name" value="Dimeric alpha+beta barrel"/>
    <property type="match status" value="1"/>
</dbReference>
<comment type="caution">
    <text evidence="2">The sequence shown here is derived from an EMBL/GenBank/DDBJ whole genome shotgun (WGS) entry which is preliminary data.</text>
</comment>
<evidence type="ECO:0000259" key="1">
    <source>
        <dbReference type="PROSITE" id="PS51725"/>
    </source>
</evidence>
<dbReference type="AlphaFoldDB" id="A0A8H5D283"/>
<feature type="domain" description="ABM" evidence="1">
    <location>
        <begin position="23"/>
        <end position="119"/>
    </location>
</feature>
<keyword evidence="3" id="KW-1185">Reference proteome</keyword>
<dbReference type="Proteomes" id="UP000559256">
    <property type="component" value="Unassembled WGS sequence"/>
</dbReference>
<organism evidence="2 3">
    <name type="scientific">Tetrapyrgos nigripes</name>
    <dbReference type="NCBI Taxonomy" id="182062"/>
    <lineage>
        <taxon>Eukaryota</taxon>
        <taxon>Fungi</taxon>
        <taxon>Dikarya</taxon>
        <taxon>Basidiomycota</taxon>
        <taxon>Agaricomycotina</taxon>
        <taxon>Agaricomycetes</taxon>
        <taxon>Agaricomycetidae</taxon>
        <taxon>Agaricales</taxon>
        <taxon>Marasmiineae</taxon>
        <taxon>Marasmiaceae</taxon>
        <taxon>Tetrapyrgos</taxon>
    </lineage>
</organism>
<name>A0A8H5D283_9AGAR</name>
<dbReference type="EMBL" id="JAACJM010000073">
    <property type="protein sequence ID" value="KAF5350797.1"/>
    <property type="molecule type" value="Genomic_DNA"/>
</dbReference>
<accession>A0A8H5D283</accession>
<dbReference type="OrthoDB" id="2968776at2759"/>
<gene>
    <name evidence="2" type="ORF">D9758_010355</name>
</gene>
<dbReference type="Pfam" id="PF03992">
    <property type="entry name" value="ABM"/>
    <property type="match status" value="1"/>
</dbReference>
<evidence type="ECO:0000313" key="2">
    <source>
        <dbReference type="EMBL" id="KAF5350797.1"/>
    </source>
</evidence>
<proteinExistence type="predicted"/>
<protein>
    <recommendedName>
        <fullName evidence="1">ABM domain-containing protein</fullName>
    </recommendedName>
</protein>